<dbReference type="InterPro" id="IPR012337">
    <property type="entry name" value="RNaseH-like_sf"/>
</dbReference>
<accession>A0A6L6YQ89</accession>
<name>A0A6L6YQ89_9BURK</name>
<keyword evidence="3" id="KW-1185">Reference proteome</keyword>
<dbReference type="PANTHER" id="PTHR34614:SF2">
    <property type="entry name" value="TRANSPOSASE IS4-LIKE DOMAIN-CONTAINING PROTEIN"/>
    <property type="match status" value="1"/>
</dbReference>
<dbReference type="GO" id="GO:0006313">
    <property type="term" value="P:DNA transposition"/>
    <property type="evidence" value="ECO:0007669"/>
    <property type="project" value="InterPro"/>
</dbReference>
<reference evidence="2 3" key="1">
    <citation type="submission" date="2019-12" db="EMBL/GenBank/DDBJ databases">
        <title>Microbes associate with the intestines of laboratory mice.</title>
        <authorList>
            <person name="Navarre W."/>
            <person name="Wong E."/>
        </authorList>
    </citation>
    <scope>NUCLEOTIDE SEQUENCE [LARGE SCALE GENOMIC DNA]</scope>
    <source>
        <strain evidence="2 3">NM82_D38</strain>
    </source>
</reference>
<comment type="caution">
    <text evidence="2">The sequence shown here is derived from an EMBL/GenBank/DDBJ whole genome shotgun (WGS) entry which is preliminary data.</text>
</comment>
<dbReference type="RefSeq" id="WP_160336335.1">
    <property type="nucleotide sequence ID" value="NZ_WSRP01000059.1"/>
</dbReference>
<dbReference type="PANTHER" id="PTHR34614">
    <property type="match status" value="1"/>
</dbReference>
<dbReference type="Pfam" id="PF01609">
    <property type="entry name" value="DDE_Tnp_1"/>
    <property type="match status" value="1"/>
</dbReference>
<dbReference type="GO" id="GO:0004803">
    <property type="term" value="F:transposase activity"/>
    <property type="evidence" value="ECO:0007669"/>
    <property type="project" value="InterPro"/>
</dbReference>
<dbReference type="OrthoDB" id="9157429at2"/>
<evidence type="ECO:0000259" key="1">
    <source>
        <dbReference type="Pfam" id="PF01609"/>
    </source>
</evidence>
<dbReference type="AlphaFoldDB" id="A0A6L6YQ89"/>
<evidence type="ECO:0000313" key="3">
    <source>
        <dbReference type="Proteomes" id="UP000472580"/>
    </source>
</evidence>
<gene>
    <name evidence="2" type="ORF">E5987_12095</name>
</gene>
<dbReference type="Proteomes" id="UP000472580">
    <property type="component" value="Unassembled WGS sequence"/>
</dbReference>
<dbReference type="InterPro" id="IPR002559">
    <property type="entry name" value="Transposase_11"/>
</dbReference>
<proteinExistence type="predicted"/>
<organism evidence="2 3">
    <name type="scientific">Parasutterella muris</name>
    <dbReference type="NCBI Taxonomy" id="2565572"/>
    <lineage>
        <taxon>Bacteria</taxon>
        <taxon>Pseudomonadati</taxon>
        <taxon>Pseudomonadota</taxon>
        <taxon>Betaproteobacteria</taxon>
        <taxon>Burkholderiales</taxon>
        <taxon>Sutterellaceae</taxon>
        <taxon>Parasutterella</taxon>
    </lineage>
</organism>
<sequence>MKYPKLPPLILKSGHSNYYLFTYKNVWDPLKKRSRRTESRKVGVIISGNKEGRIKWNDEFLKQKPELANFVCERKGKEYVFTPLGENGLTLTQALSVKTLHAGATWALDRIVQASPLGGALREAFPRFNDYRKILSLAYFIILNADNNVSRYASFAETTRLPWQRPLSSSALSRLFDRIGEERIEVFFRAMHRAWLEEKQAAGKDRRIVLALDSTSISSYSKRLANVEYGFNKDEDNLPQINLLLLVDQETGLPVYYRYYDGNVPDVSTVRRVIADNARLKLENVMLVSDKGYCSTNNINDCLRNGVSFIFNMRCGARGSLAQELIEQSRSALEDLNRRDWFTRTACVTQELEWRFDPYPIEGKKARNDERRKLYWHIFFDRRCAEEASETLLERLDTVRRKLDQGKALDDNETTLLEKFFTQANDGRYCVVNSKVQQYLAFKGYRVLVSDTEKDARKAWIAYKERWIVEDAFKTLKYRLGCSRNRTSRNGTLVGKIFVQFLATAISMMVRCRIKQYAFNANKNQKINVVYESDGAILALLNNVQLIRFNEGNYFGEVAGKRRRYFEALGVPVPVAGAQLSEDYDGEEDIDDQEELQSDLVV</sequence>
<dbReference type="EMBL" id="WSRP01000059">
    <property type="protein sequence ID" value="MVX57921.1"/>
    <property type="molecule type" value="Genomic_DNA"/>
</dbReference>
<feature type="domain" description="Transposase IS4-like" evidence="1">
    <location>
        <begin position="207"/>
        <end position="503"/>
    </location>
</feature>
<evidence type="ECO:0000313" key="2">
    <source>
        <dbReference type="EMBL" id="MVX57921.1"/>
    </source>
</evidence>
<dbReference type="GO" id="GO:0003677">
    <property type="term" value="F:DNA binding"/>
    <property type="evidence" value="ECO:0007669"/>
    <property type="project" value="InterPro"/>
</dbReference>
<dbReference type="SUPFAM" id="SSF53098">
    <property type="entry name" value="Ribonuclease H-like"/>
    <property type="match status" value="1"/>
</dbReference>
<protein>
    <submittedName>
        <fullName evidence="2">Transposase</fullName>
    </submittedName>
</protein>